<keyword evidence="2" id="KW-1185">Reference proteome</keyword>
<evidence type="ECO:0000313" key="2">
    <source>
        <dbReference type="Proteomes" id="UP001332243"/>
    </source>
</evidence>
<organism evidence="1 2">
    <name type="scientific">Plantactinospora sonchi</name>
    <dbReference type="NCBI Taxonomy" id="1544735"/>
    <lineage>
        <taxon>Bacteria</taxon>
        <taxon>Bacillati</taxon>
        <taxon>Actinomycetota</taxon>
        <taxon>Actinomycetes</taxon>
        <taxon>Micromonosporales</taxon>
        <taxon>Micromonosporaceae</taxon>
        <taxon>Plantactinospora</taxon>
    </lineage>
</organism>
<gene>
    <name evidence="1" type="ORF">V1633_11440</name>
</gene>
<dbReference type="EMBL" id="JAZGQK010000008">
    <property type="protein sequence ID" value="MEE6259101.1"/>
    <property type="molecule type" value="Genomic_DNA"/>
</dbReference>
<dbReference type="Proteomes" id="UP001332243">
    <property type="component" value="Unassembled WGS sequence"/>
</dbReference>
<protein>
    <submittedName>
        <fullName evidence="1">Uncharacterized protein</fullName>
    </submittedName>
</protein>
<proteinExistence type="predicted"/>
<evidence type="ECO:0000313" key="1">
    <source>
        <dbReference type="EMBL" id="MEE6259101.1"/>
    </source>
</evidence>
<accession>A0ABU7RRQ9</accession>
<name>A0ABU7RRQ9_9ACTN</name>
<comment type="caution">
    <text evidence="1">The sequence shown here is derived from an EMBL/GenBank/DDBJ whole genome shotgun (WGS) entry which is preliminary data.</text>
</comment>
<reference evidence="1 2" key="1">
    <citation type="submission" date="2024-01" db="EMBL/GenBank/DDBJ databases">
        <title>Genome insights into Plantactinospora sonchi sp. nov.</title>
        <authorList>
            <person name="Wang L."/>
        </authorList>
    </citation>
    <scope>NUCLEOTIDE SEQUENCE [LARGE SCALE GENOMIC DNA]</scope>
    <source>
        <strain evidence="1 2">NEAU-QY2</strain>
    </source>
</reference>
<sequence length="262" mass="29932">MAALINAPSFDPVFRSEIVEIPPEHPVYRWVCLVTDCERPRAGRGDLCGAHETAWRQLRHEQSRVDFLGTADLVGHGEELRERPCRLCPGRPSRQLTLGLCHHHQFSWYHYRDRHGDAADFDTWLARQSPRPGYGRCKAVVCPDLAESPLGLCYRHYRRYLREGRPGGALLPTQWGNRYERAGTPVPVAYSNEADFRRWCSKTAPVSRPGQVNLRGLHPLLRAEIQWGLFVHARGSGRRWGSLRSRAWRTTAASTDFTRSPS</sequence>
<dbReference type="RefSeq" id="WP_331214232.1">
    <property type="nucleotide sequence ID" value="NZ_JAZGQK010000008.1"/>
</dbReference>